<keyword evidence="1" id="KW-0533">Nickel</keyword>
<dbReference type="InterPro" id="IPR002822">
    <property type="entry name" value="Ni_insertion"/>
</dbReference>
<dbReference type="Proteomes" id="UP000250003">
    <property type="component" value="Chromosome"/>
</dbReference>
<dbReference type="KEGG" id="blau:DQQ01_06735"/>
<proteinExistence type="predicted"/>
<evidence type="ECO:0000313" key="3">
    <source>
        <dbReference type="Proteomes" id="UP000250003"/>
    </source>
</evidence>
<reference evidence="3" key="1">
    <citation type="submission" date="2018-06" db="EMBL/GenBank/DDBJ databases">
        <title>Description of Blautia argi sp. nov., a new anaerobic isolated from dog feces.</title>
        <authorList>
            <person name="Chang Y.-H."/>
            <person name="Paek J."/>
            <person name="Shin Y."/>
        </authorList>
    </citation>
    <scope>NUCLEOTIDE SEQUENCE [LARGE SCALE GENOMIC DNA]</scope>
    <source>
        <strain evidence="3">KCTC 15426</strain>
    </source>
</reference>
<keyword evidence="3" id="KW-1185">Reference proteome</keyword>
<organism evidence="2 3">
    <name type="scientific">Blautia argi</name>
    <dbReference type="NCBI Taxonomy" id="1912897"/>
    <lineage>
        <taxon>Bacteria</taxon>
        <taxon>Bacillati</taxon>
        <taxon>Bacillota</taxon>
        <taxon>Clostridia</taxon>
        <taxon>Lachnospirales</taxon>
        <taxon>Lachnospiraceae</taxon>
        <taxon>Blautia</taxon>
    </lineage>
</organism>
<dbReference type="RefSeq" id="WP_111919428.1">
    <property type="nucleotide sequence ID" value="NZ_CAUWHR010000024.1"/>
</dbReference>
<evidence type="ECO:0000313" key="2">
    <source>
        <dbReference type="EMBL" id="AWY97892.1"/>
    </source>
</evidence>
<accession>A0A2Z4UA23</accession>
<name>A0A2Z4UA23_9FIRM</name>
<dbReference type="PANTHER" id="PTHR36566">
    <property type="entry name" value="NICKEL INSERTION PROTEIN-RELATED"/>
    <property type="match status" value="1"/>
</dbReference>
<dbReference type="OrthoDB" id="9765625at2"/>
<gene>
    <name evidence="2" type="ORF">DQQ01_06735</name>
</gene>
<evidence type="ECO:0008006" key="4">
    <source>
        <dbReference type="Google" id="ProtNLM"/>
    </source>
</evidence>
<dbReference type="PANTHER" id="PTHR36566:SF1">
    <property type="entry name" value="PYRIDINIUM-3,5-BISTHIOCARBOXYLIC ACID MONONUCLEOTIDE NICKEL INSERTION PROTEIN"/>
    <property type="match status" value="1"/>
</dbReference>
<protein>
    <recommendedName>
        <fullName evidence="4">LarC family nickel insertion protein</fullName>
    </recommendedName>
</protein>
<sequence length="297" mass="32385">MKTLYLECNMGAAGDMLMGALLELLSPKEKEEFLEELNHAGIPHLKVTAEPSVKCGITGTHMRVSIHGEEEESLDIEKEVEAFHSYEQEKERERGEHAHTQAHIHSHEPHAHGDSLFHSHVHHTHHHAGMKDIAEQIEALNLNPAVKADIRNIYHIIAQAEGQVHGCEIKDIHFHEVGTADALADITGCAMLFHKLGATQVLVSPVTTGFGQVRCAHGILPVPAPATARILEGIPCSAGRIEGELCTPTGAAILRYYASAYGRMQEMKMEKIGYGMGKKDFPAANCVRAVFGDAPAV</sequence>
<evidence type="ECO:0000256" key="1">
    <source>
        <dbReference type="ARBA" id="ARBA00022596"/>
    </source>
</evidence>
<dbReference type="EMBL" id="CP030280">
    <property type="protein sequence ID" value="AWY97892.1"/>
    <property type="molecule type" value="Genomic_DNA"/>
</dbReference>
<dbReference type="AlphaFoldDB" id="A0A2Z4UA23"/>
<dbReference type="Pfam" id="PF01969">
    <property type="entry name" value="Ni_insertion"/>
    <property type="match status" value="1"/>
</dbReference>